<feature type="domain" description="PASTA" evidence="10">
    <location>
        <begin position="726"/>
        <end position="791"/>
    </location>
</feature>
<dbReference type="Gene3D" id="3.30.10.20">
    <property type="match status" value="2"/>
</dbReference>
<feature type="transmembrane region" description="Helical" evidence="9">
    <location>
        <begin position="12"/>
        <end position="33"/>
    </location>
</feature>
<evidence type="ECO:0000256" key="7">
    <source>
        <dbReference type="ARBA" id="ARBA00034000"/>
    </source>
</evidence>
<comment type="caution">
    <text evidence="11">The sequence shown here is derived from an EMBL/GenBank/DDBJ whole genome shotgun (WGS) entry which is preliminary data.</text>
</comment>
<dbReference type="SUPFAM" id="SSF56601">
    <property type="entry name" value="beta-lactamase/transpeptidase-like"/>
    <property type="match status" value="1"/>
</dbReference>
<keyword evidence="9" id="KW-0812">Transmembrane</keyword>
<keyword evidence="1 11" id="KW-0121">Carboxypeptidase</keyword>
<evidence type="ECO:0000256" key="4">
    <source>
        <dbReference type="ARBA" id="ARBA00022679"/>
    </source>
</evidence>
<gene>
    <name evidence="11" type="ORF">HD599_002752</name>
</gene>
<evidence type="ECO:0000256" key="8">
    <source>
        <dbReference type="ARBA" id="ARBA00049902"/>
    </source>
</evidence>
<evidence type="ECO:0000256" key="1">
    <source>
        <dbReference type="ARBA" id="ARBA00022645"/>
    </source>
</evidence>
<keyword evidence="5" id="KW-0378">Hydrolase</keyword>
<dbReference type="AlphaFoldDB" id="A0A841ASQ1"/>
<evidence type="ECO:0000313" key="11">
    <source>
        <dbReference type="EMBL" id="MBB5844429.1"/>
    </source>
</evidence>
<dbReference type="GO" id="GO:0030288">
    <property type="term" value="C:outer membrane-bounded periplasmic space"/>
    <property type="evidence" value="ECO:0007669"/>
    <property type="project" value="TreeGrafter"/>
</dbReference>
<name>A0A841ASQ1_9MICO</name>
<accession>A0A841ASQ1</accession>
<dbReference type="RefSeq" id="WP_221420512.1">
    <property type="nucleotide sequence ID" value="NZ_JACHMJ010000001.1"/>
</dbReference>
<dbReference type="EMBL" id="JACHMJ010000001">
    <property type="protein sequence ID" value="MBB5844429.1"/>
    <property type="molecule type" value="Genomic_DNA"/>
</dbReference>
<dbReference type="CDD" id="cd06577">
    <property type="entry name" value="PASTA_pknB"/>
    <property type="match status" value="2"/>
</dbReference>
<dbReference type="InterPro" id="IPR023346">
    <property type="entry name" value="Lysozyme-like_dom_sf"/>
</dbReference>
<dbReference type="Pfam" id="PF00905">
    <property type="entry name" value="Transpeptidase"/>
    <property type="match status" value="1"/>
</dbReference>
<reference evidence="11 12" key="1">
    <citation type="submission" date="2020-08" db="EMBL/GenBank/DDBJ databases">
        <title>Sequencing the genomes of 1000 actinobacteria strains.</title>
        <authorList>
            <person name="Klenk H.-P."/>
        </authorList>
    </citation>
    <scope>NUCLEOTIDE SEQUENCE [LARGE SCALE GENOMIC DNA]</scope>
    <source>
        <strain evidence="11 12">DSM 105784</strain>
    </source>
</reference>
<proteinExistence type="predicted"/>
<keyword evidence="2" id="KW-0645">Protease</keyword>
<dbReference type="Gene3D" id="3.40.710.10">
    <property type="entry name" value="DD-peptidase/beta-lactamase superfamily"/>
    <property type="match status" value="1"/>
</dbReference>
<comment type="catalytic activity">
    <reaction evidence="8">
        <text>[GlcNAc-(1-&gt;4)-Mur2Ac(oyl-L-Ala-gamma-D-Glu-L-Lys-D-Ala-D-Ala)](n)-di-trans,octa-cis-undecaprenyl diphosphate + beta-D-GlcNAc-(1-&gt;4)-Mur2Ac(oyl-L-Ala-gamma-D-Glu-L-Lys-D-Ala-D-Ala)-di-trans,octa-cis-undecaprenyl diphosphate = [GlcNAc-(1-&gt;4)-Mur2Ac(oyl-L-Ala-gamma-D-Glu-L-Lys-D-Ala-D-Ala)](n+1)-di-trans,octa-cis-undecaprenyl diphosphate + di-trans,octa-cis-undecaprenyl diphosphate + H(+)</text>
        <dbReference type="Rhea" id="RHEA:23708"/>
        <dbReference type="Rhea" id="RHEA-COMP:9602"/>
        <dbReference type="Rhea" id="RHEA-COMP:9603"/>
        <dbReference type="ChEBI" id="CHEBI:15378"/>
        <dbReference type="ChEBI" id="CHEBI:58405"/>
        <dbReference type="ChEBI" id="CHEBI:60033"/>
        <dbReference type="ChEBI" id="CHEBI:78435"/>
        <dbReference type="EC" id="2.4.99.28"/>
    </reaction>
</comment>
<keyword evidence="3" id="KW-0328">Glycosyltransferase</keyword>
<evidence type="ECO:0000256" key="2">
    <source>
        <dbReference type="ARBA" id="ARBA00022670"/>
    </source>
</evidence>
<dbReference type="InterPro" id="IPR005543">
    <property type="entry name" value="PASTA_dom"/>
</dbReference>
<organism evidence="11 12">
    <name type="scientific">Conyzicola lurida</name>
    <dbReference type="NCBI Taxonomy" id="1172621"/>
    <lineage>
        <taxon>Bacteria</taxon>
        <taxon>Bacillati</taxon>
        <taxon>Actinomycetota</taxon>
        <taxon>Actinomycetes</taxon>
        <taxon>Micrococcales</taxon>
        <taxon>Microbacteriaceae</taxon>
        <taxon>Conyzicola</taxon>
    </lineage>
</organism>
<dbReference type="GO" id="GO:0006508">
    <property type="term" value="P:proteolysis"/>
    <property type="evidence" value="ECO:0007669"/>
    <property type="project" value="UniProtKB-KW"/>
</dbReference>
<dbReference type="SMART" id="SM00740">
    <property type="entry name" value="PASTA"/>
    <property type="match status" value="2"/>
</dbReference>
<evidence type="ECO:0000256" key="3">
    <source>
        <dbReference type="ARBA" id="ARBA00022676"/>
    </source>
</evidence>
<dbReference type="InterPro" id="IPR001460">
    <property type="entry name" value="PCN-bd_Tpept"/>
</dbReference>
<dbReference type="Pfam" id="PF03793">
    <property type="entry name" value="PASTA"/>
    <property type="match status" value="1"/>
</dbReference>
<dbReference type="GO" id="GO:0008955">
    <property type="term" value="F:peptidoglycan glycosyltransferase activity"/>
    <property type="evidence" value="ECO:0007669"/>
    <property type="project" value="UniProtKB-EC"/>
</dbReference>
<dbReference type="SUPFAM" id="SSF53955">
    <property type="entry name" value="Lysozyme-like"/>
    <property type="match status" value="1"/>
</dbReference>
<dbReference type="GO" id="GO:0009252">
    <property type="term" value="P:peptidoglycan biosynthetic process"/>
    <property type="evidence" value="ECO:0007669"/>
    <property type="project" value="TreeGrafter"/>
</dbReference>
<dbReference type="GO" id="GO:0009002">
    <property type="term" value="F:serine-type D-Ala-D-Ala carboxypeptidase activity"/>
    <property type="evidence" value="ECO:0007669"/>
    <property type="project" value="UniProtKB-EC"/>
</dbReference>
<keyword evidence="6" id="KW-0511">Multifunctional enzyme</keyword>
<evidence type="ECO:0000256" key="6">
    <source>
        <dbReference type="ARBA" id="ARBA00023268"/>
    </source>
</evidence>
<dbReference type="GO" id="GO:0008658">
    <property type="term" value="F:penicillin binding"/>
    <property type="evidence" value="ECO:0007669"/>
    <property type="project" value="InterPro"/>
</dbReference>
<dbReference type="Proteomes" id="UP000536685">
    <property type="component" value="Unassembled WGS sequence"/>
</dbReference>
<evidence type="ECO:0000259" key="10">
    <source>
        <dbReference type="PROSITE" id="PS51178"/>
    </source>
</evidence>
<dbReference type="Gene3D" id="1.10.3810.10">
    <property type="entry name" value="Biosynthetic peptidoglycan transglycosylase-like"/>
    <property type="match status" value="1"/>
</dbReference>
<sequence>MSAQNSRPKGVLSGVFGMFGFSVIAGILVTVMVTPALAVTGVTASNGIGIFDSLPEFIEIGNQPQQNQIYAVVGTNPDGSYAYSPIAQVYDQNRQEVQWDNVSQFLKDATVAGEDRRFYEHGGVDLQGTIRAAIGNISGGDTSGASTLSMQLVKNIYIQEALQKDTEEARDAGVEAAQAGTFDRKIKEMKLAIGLEKRYTKDEILLAYLNIAGFGGNNYGIESAAQRYYGVSAKDVTLAQAASLIAIVQEPGARGLDSADNYEANKSRRDVILRNMLVEGMIDQAQLDEALAVPVDATTVVLKPYSNGCIAAYTYATYFCDYVTTIIDELPALGATAAERQANWKLGGYQVYTSLDIRLNTVNQDVLAAQAPANETRLSLGAAATSVEVGTGRILAMAQNKTYNNTEAAVSDPTLTSVNYSTDYFNGGSNGFQVGSTYKVFTLLNWLESGRGLNEVVDGNARTLSQAAFTNSCTGNSTDGIDGANDGPFGGSWPFSNSSGERGNRTVMAATAQSINGAYASMGLELDQCRTKQIAQALGVHPAAGIDIVNPDQPKVDETKLMSNPSAILGTNSIAPLTMAAAYAGIANHGTYCKPRAVDSITDSEGNVLPGQAQECAAAIDPEVAATAVYALENAMDGYRGNPRDGTPMFGKTGTTDSSNQTWLVSSSSRVTTAVWFGNIVGNYKISNYPGGINNRHNISKPINANTNVFYPGGALDEPASRLLNGAAIAVPELTNGSAANAQSILEGLKLTYADGGAIDSDLPAGTVTSTDPAAGTSMARGQTVTVYTSNGSLTTMPDVVSGAPQFDDAKSTLLNSGFTSVQEKCVRLPADESDDAGKVFSSNPAAGASARLSDPVVLGVGRVKC</sequence>
<comment type="catalytic activity">
    <reaction evidence="7">
        <text>Preferential cleavage: (Ac)2-L-Lys-D-Ala-|-D-Ala. Also transpeptidation of peptidyl-alanyl moieties that are N-acyl substituents of D-alanine.</text>
        <dbReference type="EC" id="3.4.16.4"/>
    </reaction>
</comment>
<keyword evidence="4" id="KW-0808">Transferase</keyword>
<keyword evidence="9" id="KW-1133">Transmembrane helix</keyword>
<dbReference type="PANTHER" id="PTHR32282">
    <property type="entry name" value="BINDING PROTEIN TRANSPEPTIDASE, PUTATIVE-RELATED"/>
    <property type="match status" value="1"/>
</dbReference>
<keyword evidence="9" id="KW-0472">Membrane</keyword>
<evidence type="ECO:0000313" key="12">
    <source>
        <dbReference type="Proteomes" id="UP000536685"/>
    </source>
</evidence>
<dbReference type="InterPro" id="IPR001264">
    <property type="entry name" value="Glyco_trans_51"/>
</dbReference>
<dbReference type="Pfam" id="PF00912">
    <property type="entry name" value="Transgly"/>
    <property type="match status" value="1"/>
</dbReference>
<dbReference type="InterPro" id="IPR012338">
    <property type="entry name" value="Beta-lactam/transpept-like"/>
</dbReference>
<dbReference type="PROSITE" id="PS51178">
    <property type="entry name" value="PASTA"/>
    <property type="match status" value="1"/>
</dbReference>
<evidence type="ECO:0000256" key="5">
    <source>
        <dbReference type="ARBA" id="ARBA00022801"/>
    </source>
</evidence>
<keyword evidence="12" id="KW-1185">Reference proteome</keyword>
<dbReference type="InterPro" id="IPR050396">
    <property type="entry name" value="Glycosyltr_51/Transpeptidase"/>
</dbReference>
<protein>
    <submittedName>
        <fullName evidence="11">Membrane peptidoglycan carboxypeptidase</fullName>
    </submittedName>
</protein>
<dbReference type="PANTHER" id="PTHR32282:SF33">
    <property type="entry name" value="PEPTIDOGLYCAN GLYCOSYLTRANSFERASE"/>
    <property type="match status" value="1"/>
</dbReference>
<evidence type="ECO:0000256" key="9">
    <source>
        <dbReference type="SAM" id="Phobius"/>
    </source>
</evidence>
<dbReference type="InterPro" id="IPR036950">
    <property type="entry name" value="PBP_transglycosylase"/>
</dbReference>